<sequence>MMLQTYVQLKDPFKSDEYGQSYYENYVSSIKYVAAEFGVVREPRYYSEASCGTKVLGTVDGGTYKGVKGQKPECGFYLKNLGEMGVQNSNTQGVFFISAFSRKFEDHTIQKIRRGDKLVMRAGFNIFDSVIDLERTMWGYSNEFEVELSPLDDSGALGLSLIFTILTSSFFLF</sequence>
<evidence type="ECO:0000313" key="1">
    <source>
        <dbReference type="EMBL" id="CAE0307211.1"/>
    </source>
</evidence>
<dbReference type="EMBL" id="HBIE01006666">
    <property type="protein sequence ID" value="CAE0307211.1"/>
    <property type="molecule type" value="Transcribed_RNA"/>
</dbReference>
<reference evidence="1" key="1">
    <citation type="submission" date="2021-01" db="EMBL/GenBank/DDBJ databases">
        <authorList>
            <person name="Corre E."/>
            <person name="Pelletier E."/>
            <person name="Niang G."/>
            <person name="Scheremetjew M."/>
            <person name="Finn R."/>
            <person name="Kale V."/>
            <person name="Holt S."/>
            <person name="Cochrane G."/>
            <person name="Meng A."/>
            <person name="Brown T."/>
            <person name="Cohen L."/>
        </authorList>
    </citation>
    <scope>NUCLEOTIDE SEQUENCE</scope>
    <source>
        <strain evidence="1">Fehren 1</strain>
    </source>
</reference>
<organism evidence="1">
    <name type="scientific">Favella ehrenbergii</name>
    <dbReference type="NCBI Taxonomy" id="182087"/>
    <lineage>
        <taxon>Eukaryota</taxon>
        <taxon>Sar</taxon>
        <taxon>Alveolata</taxon>
        <taxon>Ciliophora</taxon>
        <taxon>Intramacronucleata</taxon>
        <taxon>Spirotrichea</taxon>
        <taxon>Choreotrichia</taxon>
        <taxon>Tintinnida</taxon>
        <taxon>Xystonellidae</taxon>
        <taxon>Favella</taxon>
    </lineage>
</organism>
<dbReference type="AlphaFoldDB" id="A0A7S3MKR9"/>
<proteinExistence type="predicted"/>
<accession>A0A7S3MKR9</accession>
<name>A0A7S3MKR9_9SPIT</name>
<gene>
    <name evidence="1" type="ORF">FEHR0123_LOCUS2118</name>
</gene>
<protein>
    <submittedName>
        <fullName evidence="1">Uncharacterized protein</fullName>
    </submittedName>
</protein>